<keyword evidence="9" id="KW-0804">Transcription</keyword>
<sequence>MPKNSQRNISQKVLDETCPSGCLSALFLSVSLSLLGLSRFACTAPCEVERNVTVHEVDGKLCLRTCRDISPGTELLVLEEQWDILPVPVELDQIDVTDSGKPLKLDTPFKVKDKDSIQPDQTEQGSGESAKHLKDKFPVNNLGGQEASRPHRVEKSPADSSQTQKTGDLEQRGLYGGCEEQAQEAVEVSSTQEMANVSGDLVQELPNLCEELRGAVSKRASSRLAAKPRKVHSLRSHIHRRPQEPRISTAACLMQKSVRTETSQEKKESSLHSKDTTSDNKPKELPREEQRGGKDSLDSFQFSLRERKYKCDKCGKSFFQLCHLKKHNFTHLELKPYACMECGKRYSSQESYRAHALMHRGQRPFKCPQCDKSYGLKRDLKEHMVLHTGEKPFVCDVCGKAFARRPSLRVHRESHEAQGAEPTRIKCPECGRELASAGSLRNHLRLHTGERPYACEHCGRRFRQRGNLQGHLRLHTGERPHVCEHCGRCFAQAPDLRRHLIAHTGEAYLCPVCGKALRDPHTLRAHERLHTGDRPYKCERCGKGYTMATKLRRHMKSHLDEKPHRCETCGARYTLMQSLQRHLQSHAVRTQSGHPPPARGRPRKEMQRESARWKDDHGEDEEERAVVYVQAMEDISMVPHSEDVTACSLAVVPTDVMEEAEEITERVELSKDVIEIIVSDGTAKCIVVQEQDGNDKCIIFQDHIANEKGLAVQEQAENAECIVVEEEVVNSRVVILQSQDGLHSVAHTIEIES</sequence>
<dbReference type="AlphaFoldDB" id="A0AAD9E531"/>
<organism evidence="14 15">
    <name type="scientific">Electrophorus voltai</name>
    <dbReference type="NCBI Taxonomy" id="2609070"/>
    <lineage>
        <taxon>Eukaryota</taxon>
        <taxon>Metazoa</taxon>
        <taxon>Chordata</taxon>
        <taxon>Craniata</taxon>
        <taxon>Vertebrata</taxon>
        <taxon>Euteleostomi</taxon>
        <taxon>Actinopterygii</taxon>
        <taxon>Neopterygii</taxon>
        <taxon>Teleostei</taxon>
        <taxon>Ostariophysi</taxon>
        <taxon>Gymnotiformes</taxon>
        <taxon>Gymnotoidei</taxon>
        <taxon>Gymnotidae</taxon>
        <taxon>Electrophorus</taxon>
    </lineage>
</organism>
<evidence type="ECO:0000256" key="9">
    <source>
        <dbReference type="ARBA" id="ARBA00023163"/>
    </source>
</evidence>
<protein>
    <recommendedName>
        <fullName evidence="13">C2H2-type domain-containing protein</fullName>
    </recommendedName>
</protein>
<feature type="domain" description="C2H2-type" evidence="13">
    <location>
        <begin position="508"/>
        <end position="535"/>
    </location>
</feature>
<keyword evidence="4" id="KW-0677">Repeat</keyword>
<evidence type="ECO:0000256" key="2">
    <source>
        <dbReference type="ARBA" id="ARBA00006991"/>
    </source>
</evidence>
<feature type="domain" description="C2H2-type" evidence="13">
    <location>
        <begin position="536"/>
        <end position="563"/>
    </location>
</feature>
<dbReference type="FunFam" id="3.30.160.60:FF:001136">
    <property type="entry name" value="Zinc finger protein 408"/>
    <property type="match status" value="1"/>
</dbReference>
<dbReference type="Gene3D" id="2.170.270.10">
    <property type="entry name" value="SET domain"/>
    <property type="match status" value="1"/>
</dbReference>
<evidence type="ECO:0000256" key="10">
    <source>
        <dbReference type="ARBA" id="ARBA00023242"/>
    </source>
</evidence>
<dbReference type="GO" id="GO:0000977">
    <property type="term" value="F:RNA polymerase II transcription regulatory region sequence-specific DNA binding"/>
    <property type="evidence" value="ECO:0007669"/>
    <property type="project" value="TreeGrafter"/>
</dbReference>
<feature type="domain" description="C2H2-type" evidence="13">
    <location>
        <begin position="564"/>
        <end position="591"/>
    </location>
</feature>
<dbReference type="PROSITE" id="PS00028">
    <property type="entry name" value="ZINC_FINGER_C2H2_1"/>
    <property type="match status" value="10"/>
</dbReference>
<feature type="compositionally biased region" description="Basic residues" evidence="12">
    <location>
        <begin position="226"/>
        <end position="240"/>
    </location>
</feature>
<dbReference type="PANTHER" id="PTHR24381">
    <property type="entry name" value="ZINC FINGER PROTEIN"/>
    <property type="match status" value="1"/>
</dbReference>
<feature type="domain" description="C2H2-type" evidence="13">
    <location>
        <begin position="453"/>
        <end position="480"/>
    </location>
</feature>
<dbReference type="Pfam" id="PF00096">
    <property type="entry name" value="zf-C2H2"/>
    <property type="match status" value="8"/>
</dbReference>
<comment type="similarity">
    <text evidence="2">Belongs to the krueppel C2H2-type zinc-finger protein family.</text>
</comment>
<evidence type="ECO:0000256" key="5">
    <source>
        <dbReference type="ARBA" id="ARBA00022771"/>
    </source>
</evidence>
<feature type="domain" description="C2H2-type" evidence="13">
    <location>
        <begin position="309"/>
        <end position="336"/>
    </location>
</feature>
<evidence type="ECO:0000313" key="14">
    <source>
        <dbReference type="EMBL" id="KAK1802487.1"/>
    </source>
</evidence>
<feature type="non-terminal residue" evidence="14">
    <location>
        <position position="1"/>
    </location>
</feature>
<keyword evidence="3" id="KW-0479">Metal-binding</keyword>
<feature type="domain" description="C2H2-type" evidence="13">
    <location>
        <begin position="393"/>
        <end position="420"/>
    </location>
</feature>
<feature type="region of interest" description="Disordered" evidence="12">
    <location>
        <begin position="219"/>
        <end position="297"/>
    </location>
</feature>
<name>A0AAD9E531_9TELE</name>
<feature type="domain" description="C2H2-type" evidence="13">
    <location>
        <begin position="337"/>
        <end position="364"/>
    </location>
</feature>
<dbReference type="GO" id="GO:0042802">
    <property type="term" value="F:identical protein binding"/>
    <property type="evidence" value="ECO:0007669"/>
    <property type="project" value="UniProtKB-ARBA"/>
</dbReference>
<feature type="region of interest" description="Disordered" evidence="12">
    <location>
        <begin position="112"/>
        <end position="169"/>
    </location>
</feature>
<keyword evidence="8" id="KW-0238">DNA-binding</keyword>
<evidence type="ECO:0000256" key="8">
    <source>
        <dbReference type="ARBA" id="ARBA00023125"/>
    </source>
</evidence>
<reference evidence="14" key="1">
    <citation type="submission" date="2023-03" db="EMBL/GenBank/DDBJ databases">
        <title>Electrophorus voltai genome.</title>
        <authorList>
            <person name="Bian C."/>
        </authorList>
    </citation>
    <scope>NUCLEOTIDE SEQUENCE</scope>
    <source>
        <strain evidence="14">CB-2022</strain>
        <tissue evidence="14">Muscle</tissue>
    </source>
</reference>
<feature type="compositionally biased region" description="Basic and acidic residues" evidence="12">
    <location>
        <begin position="258"/>
        <end position="297"/>
    </location>
</feature>
<evidence type="ECO:0000256" key="1">
    <source>
        <dbReference type="ARBA" id="ARBA00004123"/>
    </source>
</evidence>
<dbReference type="FunFam" id="3.30.160.60:FF:000100">
    <property type="entry name" value="Zinc finger 45-like"/>
    <property type="match status" value="1"/>
</dbReference>
<feature type="domain" description="C2H2-type" evidence="13">
    <location>
        <begin position="365"/>
        <end position="392"/>
    </location>
</feature>
<dbReference type="SUPFAM" id="SSF57667">
    <property type="entry name" value="beta-beta-alpha zinc fingers"/>
    <property type="match status" value="5"/>
</dbReference>
<dbReference type="InterPro" id="IPR036236">
    <property type="entry name" value="Znf_C2H2_sf"/>
</dbReference>
<keyword evidence="7" id="KW-0805">Transcription regulation</keyword>
<dbReference type="Proteomes" id="UP001239994">
    <property type="component" value="Unassembled WGS sequence"/>
</dbReference>
<accession>A0AAD9E531</accession>
<dbReference type="FunFam" id="3.30.160.60:FF:000849">
    <property type="entry name" value="Zinc finger protein 408"/>
    <property type="match status" value="1"/>
</dbReference>
<keyword evidence="5 11" id="KW-0863">Zinc-finger</keyword>
<dbReference type="GO" id="GO:0005634">
    <property type="term" value="C:nucleus"/>
    <property type="evidence" value="ECO:0007669"/>
    <property type="project" value="UniProtKB-SubCell"/>
</dbReference>
<dbReference type="PROSITE" id="PS50157">
    <property type="entry name" value="ZINC_FINGER_C2H2_2"/>
    <property type="match status" value="10"/>
</dbReference>
<dbReference type="InterPro" id="IPR046341">
    <property type="entry name" value="SET_dom_sf"/>
</dbReference>
<evidence type="ECO:0000256" key="4">
    <source>
        <dbReference type="ARBA" id="ARBA00022737"/>
    </source>
</evidence>
<evidence type="ECO:0000256" key="7">
    <source>
        <dbReference type="ARBA" id="ARBA00023015"/>
    </source>
</evidence>
<evidence type="ECO:0000259" key="13">
    <source>
        <dbReference type="PROSITE" id="PS50157"/>
    </source>
</evidence>
<evidence type="ECO:0000256" key="6">
    <source>
        <dbReference type="ARBA" id="ARBA00022833"/>
    </source>
</evidence>
<feature type="domain" description="C2H2-type" evidence="13">
    <location>
        <begin position="425"/>
        <end position="452"/>
    </location>
</feature>
<proteinExistence type="inferred from homology"/>
<feature type="domain" description="C2H2-type" evidence="13">
    <location>
        <begin position="481"/>
        <end position="508"/>
    </location>
</feature>
<feature type="compositionally biased region" description="Polar residues" evidence="12">
    <location>
        <begin position="580"/>
        <end position="593"/>
    </location>
</feature>
<dbReference type="Gene3D" id="3.30.160.60">
    <property type="entry name" value="Classic Zinc Finger"/>
    <property type="match status" value="10"/>
</dbReference>
<keyword evidence="15" id="KW-1185">Reference proteome</keyword>
<comment type="subcellular location">
    <subcellularLocation>
        <location evidence="1">Nucleus</location>
    </subcellularLocation>
</comment>
<dbReference type="FunFam" id="3.30.160.60:FF:001119">
    <property type="entry name" value="zinc finger protein 408"/>
    <property type="match status" value="1"/>
</dbReference>
<dbReference type="SMART" id="SM00355">
    <property type="entry name" value="ZnF_C2H2"/>
    <property type="match status" value="10"/>
</dbReference>
<comment type="caution">
    <text evidence="14">The sequence shown here is derived from an EMBL/GenBank/DDBJ whole genome shotgun (WGS) entry which is preliminary data.</text>
</comment>
<feature type="compositionally biased region" description="Polar residues" evidence="12">
    <location>
        <begin position="118"/>
        <end position="127"/>
    </location>
</feature>
<dbReference type="FunFam" id="3.30.160.60:FF:000508">
    <property type="entry name" value="Myeloid zinc finger 1"/>
    <property type="match status" value="1"/>
</dbReference>
<keyword evidence="10" id="KW-0539">Nucleus</keyword>
<gene>
    <name evidence="14" type="ORF">P4O66_022131</name>
</gene>
<dbReference type="FunFam" id="3.30.160.60:FF:000358">
    <property type="entry name" value="zinc finger protein 24"/>
    <property type="match status" value="1"/>
</dbReference>
<evidence type="ECO:0000313" key="15">
    <source>
        <dbReference type="Proteomes" id="UP001239994"/>
    </source>
</evidence>
<evidence type="ECO:0000256" key="3">
    <source>
        <dbReference type="ARBA" id="ARBA00022723"/>
    </source>
</evidence>
<dbReference type="EMBL" id="JAROKS010000007">
    <property type="protein sequence ID" value="KAK1802487.1"/>
    <property type="molecule type" value="Genomic_DNA"/>
</dbReference>
<feature type="compositionally biased region" description="Basic and acidic residues" evidence="12">
    <location>
        <begin position="148"/>
        <end position="157"/>
    </location>
</feature>
<keyword evidence="6" id="KW-0862">Zinc</keyword>
<feature type="compositionally biased region" description="Basic and acidic residues" evidence="12">
    <location>
        <begin position="603"/>
        <end position="617"/>
    </location>
</feature>
<dbReference type="InterPro" id="IPR013087">
    <property type="entry name" value="Znf_C2H2_type"/>
</dbReference>
<evidence type="ECO:0000256" key="11">
    <source>
        <dbReference type="PROSITE-ProRule" id="PRU00042"/>
    </source>
</evidence>
<dbReference type="GO" id="GO:0008270">
    <property type="term" value="F:zinc ion binding"/>
    <property type="evidence" value="ECO:0007669"/>
    <property type="project" value="UniProtKB-KW"/>
</dbReference>
<dbReference type="FunFam" id="3.30.160.60:FF:000185">
    <property type="entry name" value="zinc finger protein 319"/>
    <property type="match status" value="1"/>
</dbReference>
<feature type="region of interest" description="Disordered" evidence="12">
    <location>
        <begin position="580"/>
        <end position="620"/>
    </location>
</feature>
<dbReference type="GO" id="GO:0000981">
    <property type="term" value="F:DNA-binding transcription factor activity, RNA polymerase II-specific"/>
    <property type="evidence" value="ECO:0007669"/>
    <property type="project" value="TreeGrafter"/>
</dbReference>
<dbReference type="PANTHER" id="PTHR24381:SF450">
    <property type="entry name" value="GASTRULA ZINC FINGER PROTEIN XLCGF26.1-LIKE-RELATED"/>
    <property type="match status" value="1"/>
</dbReference>
<evidence type="ECO:0000256" key="12">
    <source>
        <dbReference type="SAM" id="MobiDB-lite"/>
    </source>
</evidence>